<evidence type="ECO:0000313" key="2">
    <source>
        <dbReference type="EMBL" id="CAD8115348.1"/>
    </source>
</evidence>
<dbReference type="Pfam" id="PF02493">
    <property type="entry name" value="MORN"/>
    <property type="match status" value="8"/>
</dbReference>
<keyword evidence="1" id="KW-0677">Repeat</keyword>
<dbReference type="EMBL" id="CAJJDN010000108">
    <property type="protein sequence ID" value="CAD8115348.1"/>
    <property type="molecule type" value="Genomic_DNA"/>
</dbReference>
<protein>
    <recommendedName>
        <fullName evidence="4">MORN repeat protein</fullName>
    </recommendedName>
</protein>
<comment type="caution">
    <text evidence="2">The sequence shown here is derived from an EMBL/GenBank/DDBJ whole genome shotgun (WGS) entry which is preliminary data.</text>
</comment>
<evidence type="ECO:0000256" key="1">
    <source>
        <dbReference type="ARBA" id="ARBA00022737"/>
    </source>
</evidence>
<dbReference type="OrthoDB" id="285036at2759"/>
<dbReference type="Proteomes" id="UP000692954">
    <property type="component" value="Unassembled WGS sequence"/>
</dbReference>
<dbReference type="SMART" id="SM00698">
    <property type="entry name" value="MORN"/>
    <property type="match status" value="8"/>
</dbReference>
<dbReference type="InterPro" id="IPR003409">
    <property type="entry name" value="MORN"/>
</dbReference>
<evidence type="ECO:0000313" key="3">
    <source>
        <dbReference type="Proteomes" id="UP000692954"/>
    </source>
</evidence>
<organism evidence="2 3">
    <name type="scientific">Paramecium sonneborni</name>
    <dbReference type="NCBI Taxonomy" id="65129"/>
    <lineage>
        <taxon>Eukaryota</taxon>
        <taxon>Sar</taxon>
        <taxon>Alveolata</taxon>
        <taxon>Ciliophora</taxon>
        <taxon>Intramacronucleata</taxon>
        <taxon>Oligohymenophorea</taxon>
        <taxon>Peniculida</taxon>
        <taxon>Parameciidae</taxon>
        <taxon>Paramecium</taxon>
    </lineage>
</organism>
<proteinExistence type="predicted"/>
<sequence length="443" mass="51973">MGQKNSKETKNLDVKNCDQNKEKIENKLSFNERAQSRKSEQKSLPIIYQYKSQFEIPQQQNEIFQENDVSFLKGDGENQECGNLEQSTINMQAILNEKGLSSFNDGQNQSQDEKLVDVLECKNKLKLVPLILQDEQNPLVIKELNEMKFEMNQEHDPTKEQARLYKGQQIMINNLRIAGIWKYLGPYIKCIQNKQPYLLNDNSIYIGEWFERKRHGFGYQINDDYIYEGYWHNDKYHGNGRIIYENGNVYIGQFQEGQYDGEGFLKNTDQNNIIYEGQWSKGIKNGFGREQMCDGQIYIGQFKQNERHGPGKLFNLRDQYIFEGEWMKGNIYDKGIVAWQDGRRFEGDWKNNMMNGQGIFYWPGGKKYVGNYLNNMRDGYGEYYYKDGKIYKGMWKDGLMNGYGVIIYPNNSHEMGIWNQGKKIDFSGNQKHKRKGTIQTLGI</sequence>
<name>A0A8S1QH77_9CILI</name>
<reference evidence="2" key="1">
    <citation type="submission" date="2021-01" db="EMBL/GenBank/DDBJ databases">
        <authorList>
            <consortium name="Genoscope - CEA"/>
            <person name="William W."/>
        </authorList>
    </citation>
    <scope>NUCLEOTIDE SEQUENCE</scope>
</reference>
<accession>A0A8S1QH77</accession>
<keyword evidence="3" id="KW-1185">Reference proteome</keyword>
<dbReference type="AlphaFoldDB" id="A0A8S1QH77"/>
<evidence type="ECO:0008006" key="4">
    <source>
        <dbReference type="Google" id="ProtNLM"/>
    </source>
</evidence>
<dbReference type="PANTHER" id="PTHR23084">
    <property type="entry name" value="PHOSPHATIDYLINOSITOL-4-PHOSPHATE 5-KINASE RELATED"/>
    <property type="match status" value="1"/>
</dbReference>
<dbReference type="PANTHER" id="PTHR23084:SF263">
    <property type="entry name" value="MORN REPEAT-CONTAINING PROTEIN 1"/>
    <property type="match status" value="1"/>
</dbReference>
<gene>
    <name evidence="2" type="ORF">PSON_ATCC_30995.1.T1080067</name>
</gene>